<keyword evidence="2" id="KW-1185">Reference proteome</keyword>
<organism evidence="1 2">
    <name type="scientific">Linderina macrospora</name>
    <dbReference type="NCBI Taxonomy" id="4868"/>
    <lineage>
        <taxon>Eukaryota</taxon>
        <taxon>Fungi</taxon>
        <taxon>Fungi incertae sedis</taxon>
        <taxon>Zoopagomycota</taxon>
        <taxon>Kickxellomycotina</taxon>
        <taxon>Kickxellomycetes</taxon>
        <taxon>Kickxellales</taxon>
        <taxon>Kickxellaceae</taxon>
        <taxon>Linderina</taxon>
    </lineage>
</organism>
<proteinExistence type="predicted"/>
<evidence type="ECO:0000313" key="2">
    <source>
        <dbReference type="Proteomes" id="UP001150603"/>
    </source>
</evidence>
<dbReference type="Proteomes" id="UP001150603">
    <property type="component" value="Unassembled WGS sequence"/>
</dbReference>
<dbReference type="EMBL" id="JANBPW010006871">
    <property type="protein sequence ID" value="KAJ1926924.1"/>
    <property type="molecule type" value="Genomic_DNA"/>
</dbReference>
<evidence type="ECO:0000313" key="1">
    <source>
        <dbReference type="EMBL" id="KAJ1926924.1"/>
    </source>
</evidence>
<gene>
    <name evidence="1" type="ORF">FBU59_007270</name>
</gene>
<name>A0ACC1IXJ4_9FUNG</name>
<sequence>MSITIPVVSPPRGIECLACTRMFGCLEDVVEHISSNSCPFQPQLPANNQNPQEQQRQQEMLQSDAASDAPSSPSACDVMLGDIDVDAIVSKLNSEQVELFMSLLGDNL</sequence>
<accession>A0ACC1IXJ4</accession>
<comment type="caution">
    <text evidence="1">The sequence shown here is derived from an EMBL/GenBank/DDBJ whole genome shotgun (WGS) entry which is preliminary data.</text>
</comment>
<reference evidence="1" key="1">
    <citation type="submission" date="2022-07" db="EMBL/GenBank/DDBJ databases">
        <title>Phylogenomic reconstructions and comparative analyses of Kickxellomycotina fungi.</title>
        <authorList>
            <person name="Reynolds N.K."/>
            <person name="Stajich J.E."/>
            <person name="Barry K."/>
            <person name="Grigoriev I.V."/>
            <person name="Crous P."/>
            <person name="Smith M.E."/>
        </authorList>
    </citation>
    <scope>NUCLEOTIDE SEQUENCE</scope>
    <source>
        <strain evidence="1">NRRL 5244</strain>
    </source>
</reference>
<protein>
    <submittedName>
        <fullName evidence="1">Uncharacterized protein</fullName>
    </submittedName>
</protein>